<proteinExistence type="predicted"/>
<sequence length="776" mass="88602">MFQQVPDASSKTGNTIPLVFINVGQWVLDISAERRSSALVKQTAGLSPSPFRISYSIPVHHRFSESGPSGSKMNASLAIVFIVAAVLPSIVYSGVPNDLVFGRMYGALGIKPPSIVLQESRNPGLIIKNKHIAWITQSLDTPDGGRRLQKLIVECIIDLKRCGRIDLQNTWEAHMVTGSTKKKIAARPRSSSDNQIVDLRDKIYKLCLDWDTSELDRDRDSWVERKMMELEDVKPTISTIELAFNFAAFSMLWRSYRISFSVAFQMAVFQHARVIPEEKLRVLMRFADNDPRKREVIGAFYGSMLSKKEASSYDAHSFQKAMRVILLKQFQFEMFDSPTITNFMKQTSGQEYFMLSEFVKLCQEVGPSMIKQPDLFWKQLEAASVQDDIQPLMKTYHKVCQYFRNGVPMDKAFEYYELVASIVLELKQLEQTETKKIRSENFNKLSKVTSNQKGTVDKEIKLESQDDEEKIIREKAERVIRDKFNLAMNYAEEFQMEPRSKSSRGVFRPTPRARRDQLQEIALLFRDLLTPRSVVDELDEVQHKISQEVSNARLPAVIRNKAMTFAVIVQHEITIPTAQRNLPEDASSQSAGRYGMFWSSKLSDAFGKAQEEGKLSTDDALLSSTPSLQNNQDIWDGIKSTIEREFGAISSANAENLIGCLKRVETYILRREISHRISHVMRKASDSEKIVALEWVQAKLDELQASPQQFIKPKEFEKLRQTLNLIKKHSKKGPSTVIWEQRISPKISELSIDLAMVLDEIFADLPYQFVADVIHK</sequence>
<evidence type="ECO:0000313" key="1">
    <source>
        <dbReference type="EMBL" id="KAA1080102.1"/>
    </source>
</evidence>
<name>A0A5B0MU70_PUCGR</name>
<comment type="caution">
    <text evidence="1">The sequence shown here is derived from an EMBL/GenBank/DDBJ whole genome shotgun (WGS) entry which is preliminary data.</text>
</comment>
<protein>
    <submittedName>
        <fullName evidence="1">Uncharacterized protein</fullName>
    </submittedName>
</protein>
<dbReference type="Proteomes" id="UP000325313">
    <property type="component" value="Unassembled WGS sequence"/>
</dbReference>
<dbReference type="AlphaFoldDB" id="A0A5B0MU70"/>
<organism evidence="1 2">
    <name type="scientific">Puccinia graminis f. sp. tritici</name>
    <dbReference type="NCBI Taxonomy" id="56615"/>
    <lineage>
        <taxon>Eukaryota</taxon>
        <taxon>Fungi</taxon>
        <taxon>Dikarya</taxon>
        <taxon>Basidiomycota</taxon>
        <taxon>Pucciniomycotina</taxon>
        <taxon>Pucciniomycetes</taxon>
        <taxon>Pucciniales</taxon>
        <taxon>Pucciniaceae</taxon>
        <taxon>Puccinia</taxon>
    </lineage>
</organism>
<gene>
    <name evidence="1" type="ORF">PGTUg99_010876</name>
</gene>
<dbReference type="EMBL" id="VDEP01000442">
    <property type="protein sequence ID" value="KAA1080102.1"/>
    <property type="molecule type" value="Genomic_DNA"/>
</dbReference>
<accession>A0A5B0MU70</accession>
<evidence type="ECO:0000313" key="2">
    <source>
        <dbReference type="Proteomes" id="UP000325313"/>
    </source>
</evidence>
<reference evidence="1 2" key="1">
    <citation type="submission" date="2019-05" db="EMBL/GenBank/DDBJ databases">
        <title>Emergence of the Ug99 lineage of the wheat stem rust pathogen through somatic hybridization.</title>
        <authorList>
            <person name="Li F."/>
            <person name="Upadhyaya N.M."/>
            <person name="Sperschneider J."/>
            <person name="Matny O."/>
            <person name="Nguyen-Phuc H."/>
            <person name="Mago R."/>
            <person name="Raley C."/>
            <person name="Miller M.E."/>
            <person name="Silverstein K.A.T."/>
            <person name="Henningsen E."/>
            <person name="Hirsch C.D."/>
            <person name="Visser B."/>
            <person name="Pretorius Z.A."/>
            <person name="Steffenson B.J."/>
            <person name="Schwessinger B."/>
            <person name="Dodds P.N."/>
            <person name="Figueroa M."/>
        </authorList>
    </citation>
    <scope>NUCLEOTIDE SEQUENCE [LARGE SCALE GENOMIC DNA]</scope>
    <source>
        <strain evidence="1 2">Ug99</strain>
    </source>
</reference>